<protein>
    <submittedName>
        <fullName evidence="5">OmpA family protein</fullName>
    </submittedName>
</protein>
<evidence type="ECO:0000256" key="2">
    <source>
        <dbReference type="SAM" id="MobiDB-lite"/>
    </source>
</evidence>
<feature type="region of interest" description="Disordered" evidence="2">
    <location>
        <begin position="49"/>
        <end position="192"/>
    </location>
</feature>
<dbReference type="Pfam" id="PF00691">
    <property type="entry name" value="OmpA"/>
    <property type="match status" value="1"/>
</dbReference>
<feature type="compositionally biased region" description="Polar residues" evidence="2">
    <location>
        <begin position="104"/>
        <end position="119"/>
    </location>
</feature>
<feature type="domain" description="OmpA-like" evidence="4">
    <location>
        <begin position="186"/>
        <end position="312"/>
    </location>
</feature>
<feature type="compositionally biased region" description="Pro residues" evidence="2">
    <location>
        <begin position="134"/>
        <end position="144"/>
    </location>
</feature>
<dbReference type="SUPFAM" id="SSF103088">
    <property type="entry name" value="OmpA-like"/>
    <property type="match status" value="1"/>
</dbReference>
<keyword evidence="6" id="KW-1185">Reference proteome</keyword>
<organism evidence="5 6">
    <name type="scientific">Nitrospirillum amazonense</name>
    <dbReference type="NCBI Taxonomy" id="28077"/>
    <lineage>
        <taxon>Bacteria</taxon>
        <taxon>Pseudomonadati</taxon>
        <taxon>Pseudomonadota</taxon>
        <taxon>Alphaproteobacteria</taxon>
        <taxon>Rhodospirillales</taxon>
        <taxon>Azospirillaceae</taxon>
        <taxon>Nitrospirillum</taxon>
    </lineage>
</organism>
<dbReference type="InterPro" id="IPR036737">
    <property type="entry name" value="OmpA-like_sf"/>
</dbReference>
<keyword evidence="1" id="KW-0472">Membrane</keyword>
<dbReference type="PROSITE" id="PS51123">
    <property type="entry name" value="OMPA_2"/>
    <property type="match status" value="1"/>
</dbReference>
<dbReference type="AlphaFoldDB" id="A0A560HFD0"/>
<sequence length="312" mass="32327">MDWPHFQGLVSLPKAVTRMRRPTMPPVPVLAVVAAALLAIPAYAQTSPTDVPAAGASPTGAPQGGTVDAGKGSSPQEPAAHPAPKPKAAQHKAPKAAPAPAVPGQSTDSQSGKATTPPSSGELGTPTIERAKPAPTPKVVPVPDMPKALTKPEATPIPGRTPEPEGAQPPVTSDIRPRGVTHVDKGTPATPADRLVVPFTAGSTTLDKKQEAALTAVAGRLGQDPNRRLEIRAYAPLPALDREAAARRLSLIRANAVRDRLMALGVPKERLVVYAMGSVNGDQDDKNAVRGAAKGSDLPPEVFDRVELTFIH</sequence>
<dbReference type="Gene3D" id="3.30.1330.60">
    <property type="entry name" value="OmpA-like domain"/>
    <property type="match status" value="1"/>
</dbReference>
<evidence type="ECO:0000259" key="4">
    <source>
        <dbReference type="PROSITE" id="PS51123"/>
    </source>
</evidence>
<keyword evidence="3" id="KW-0732">Signal</keyword>
<proteinExistence type="predicted"/>
<accession>A0A560HFD0</accession>
<dbReference type="Proteomes" id="UP000315751">
    <property type="component" value="Unassembled WGS sequence"/>
</dbReference>
<feature type="chain" id="PRO_5022188811" evidence="3">
    <location>
        <begin position="45"/>
        <end position="312"/>
    </location>
</feature>
<dbReference type="EMBL" id="VITR01000002">
    <property type="protein sequence ID" value="TWB45127.1"/>
    <property type="molecule type" value="Genomic_DNA"/>
</dbReference>
<evidence type="ECO:0000313" key="6">
    <source>
        <dbReference type="Proteomes" id="UP000315751"/>
    </source>
</evidence>
<name>A0A560HFD0_9PROT</name>
<dbReference type="GO" id="GO:0016020">
    <property type="term" value="C:membrane"/>
    <property type="evidence" value="ECO:0007669"/>
    <property type="project" value="UniProtKB-UniRule"/>
</dbReference>
<feature type="compositionally biased region" description="Basic and acidic residues" evidence="2">
    <location>
        <begin position="175"/>
        <end position="185"/>
    </location>
</feature>
<evidence type="ECO:0000256" key="3">
    <source>
        <dbReference type="SAM" id="SignalP"/>
    </source>
</evidence>
<gene>
    <name evidence="5" type="ORF">FBZ90_10279</name>
</gene>
<evidence type="ECO:0000313" key="5">
    <source>
        <dbReference type="EMBL" id="TWB45127.1"/>
    </source>
</evidence>
<comment type="caution">
    <text evidence="5">The sequence shown here is derived from an EMBL/GenBank/DDBJ whole genome shotgun (WGS) entry which is preliminary data.</text>
</comment>
<dbReference type="InterPro" id="IPR006665">
    <property type="entry name" value="OmpA-like"/>
</dbReference>
<feature type="signal peptide" evidence="3">
    <location>
        <begin position="1"/>
        <end position="44"/>
    </location>
</feature>
<evidence type="ECO:0000256" key="1">
    <source>
        <dbReference type="PROSITE-ProRule" id="PRU00473"/>
    </source>
</evidence>
<reference evidence="5 6" key="1">
    <citation type="submission" date="2019-06" db="EMBL/GenBank/DDBJ databases">
        <title>Genomic Encyclopedia of Type Strains, Phase IV (KMG-V): Genome sequencing to study the core and pangenomes of soil and plant-associated prokaryotes.</title>
        <authorList>
            <person name="Whitman W."/>
        </authorList>
    </citation>
    <scope>NUCLEOTIDE SEQUENCE [LARGE SCALE GENOMIC DNA]</scope>
    <source>
        <strain evidence="5 6">BR 11622</strain>
    </source>
</reference>